<keyword evidence="6" id="KW-1185">Reference proteome</keyword>
<comment type="catalytic activity">
    <reaction evidence="1">
        <text>S-ubiquitinyl-[E2 ubiquitin-conjugating enzyme]-L-cysteine + [acceptor protein]-L-lysine = [E2 ubiquitin-conjugating enzyme]-L-cysteine + N(6)-ubiquitinyl-[acceptor protein]-L-lysine.</text>
        <dbReference type="EC" id="2.3.2.27"/>
    </reaction>
</comment>
<dbReference type="EMBL" id="CM017884">
    <property type="protein sequence ID" value="KAG1366401.1"/>
    <property type="molecule type" value="Genomic_DNA"/>
</dbReference>
<dbReference type="CDD" id="cd01989">
    <property type="entry name" value="USP_STK_Ubox_N"/>
    <property type="match status" value="1"/>
</dbReference>
<dbReference type="PANTHER" id="PTHR45647">
    <property type="entry name" value="OS02G0152300 PROTEIN"/>
    <property type="match status" value="1"/>
</dbReference>
<dbReference type="InterPro" id="IPR051348">
    <property type="entry name" value="U-box_ubiquitin_ligases"/>
</dbReference>
<name>A0A8K0ISP7_COCNU</name>
<evidence type="ECO:0000259" key="4">
    <source>
        <dbReference type="Pfam" id="PF00582"/>
    </source>
</evidence>
<proteinExistence type="predicted"/>
<dbReference type="Proteomes" id="UP000797356">
    <property type="component" value="Chromosome 13"/>
</dbReference>
<feature type="domain" description="UspA" evidence="4">
    <location>
        <begin position="22"/>
        <end position="148"/>
    </location>
</feature>
<evidence type="ECO:0000313" key="5">
    <source>
        <dbReference type="EMBL" id="KAG1366401.1"/>
    </source>
</evidence>
<evidence type="ECO:0000256" key="2">
    <source>
        <dbReference type="ARBA" id="ARBA00012483"/>
    </source>
</evidence>
<dbReference type="Pfam" id="PF00582">
    <property type="entry name" value="Usp"/>
    <property type="match status" value="1"/>
</dbReference>
<protein>
    <recommendedName>
        <fullName evidence="2">RING-type E3 ubiquitin transferase</fullName>
        <ecNumber evidence="2">2.3.2.27</ecNumber>
    </recommendedName>
</protein>
<dbReference type="PANTHER" id="PTHR45647:SF139">
    <property type="entry name" value="OS02G0152300 PROTEIN"/>
    <property type="match status" value="1"/>
</dbReference>
<dbReference type="GO" id="GO:0061630">
    <property type="term" value="F:ubiquitin protein ligase activity"/>
    <property type="evidence" value="ECO:0007669"/>
    <property type="project" value="UniProtKB-EC"/>
</dbReference>
<sequence length="196" mass="22036">MRKAAGHNRVADVEEAGLAPLVAVAIDDDRNSQHAIKWAADHILTRWQIFYVLHVRRKIPSTQTPIVQQFSISEADNDVASAILEQMDSQTKELILPFQCFCSKRGLQCKEVILDDIDVPKAIVDFITNRVIDKLILGASFRNALIRFHPCAIGYGGDNGSLQRSFGASIRGKIIYHYVSNLLDIMTNKTFHIFEN</sequence>
<keyword evidence="3" id="KW-0833">Ubl conjugation pathway</keyword>
<reference evidence="5" key="2">
    <citation type="submission" date="2019-07" db="EMBL/GenBank/DDBJ databases">
        <authorList>
            <person name="Yang Y."/>
            <person name="Bocs S."/>
            <person name="Baudouin L."/>
        </authorList>
    </citation>
    <scope>NUCLEOTIDE SEQUENCE</scope>
    <source>
        <tissue evidence="5">Spear leaf of Hainan Tall coconut</tissue>
    </source>
</reference>
<evidence type="ECO:0000256" key="3">
    <source>
        <dbReference type="ARBA" id="ARBA00022786"/>
    </source>
</evidence>
<accession>A0A8K0ISP7</accession>
<evidence type="ECO:0000256" key="1">
    <source>
        <dbReference type="ARBA" id="ARBA00000900"/>
    </source>
</evidence>
<dbReference type="SUPFAM" id="SSF52402">
    <property type="entry name" value="Adenine nucleotide alpha hydrolases-like"/>
    <property type="match status" value="1"/>
</dbReference>
<dbReference type="Gene3D" id="3.40.50.620">
    <property type="entry name" value="HUPs"/>
    <property type="match status" value="1"/>
</dbReference>
<dbReference type="EC" id="2.3.2.27" evidence="2"/>
<reference evidence="5" key="1">
    <citation type="journal article" date="2017" name="Gigascience">
        <title>The genome draft of coconut (Cocos nucifera).</title>
        <authorList>
            <person name="Xiao Y."/>
            <person name="Xu P."/>
            <person name="Fan H."/>
            <person name="Baudouin L."/>
            <person name="Xia W."/>
            <person name="Bocs S."/>
            <person name="Xu J."/>
            <person name="Li Q."/>
            <person name="Guo A."/>
            <person name="Zhou L."/>
            <person name="Li J."/>
            <person name="Wu Y."/>
            <person name="Ma Z."/>
            <person name="Armero A."/>
            <person name="Issali A.E."/>
            <person name="Liu N."/>
            <person name="Peng M."/>
            <person name="Yang Y."/>
        </authorList>
    </citation>
    <scope>NUCLEOTIDE SEQUENCE</scope>
    <source>
        <tissue evidence="5">Spear leaf of Hainan Tall coconut</tissue>
    </source>
</reference>
<dbReference type="InterPro" id="IPR006016">
    <property type="entry name" value="UspA"/>
</dbReference>
<dbReference type="AlphaFoldDB" id="A0A8K0ISP7"/>
<comment type="caution">
    <text evidence="5">The sequence shown here is derived from an EMBL/GenBank/DDBJ whole genome shotgun (WGS) entry which is preliminary data.</text>
</comment>
<dbReference type="InterPro" id="IPR014729">
    <property type="entry name" value="Rossmann-like_a/b/a_fold"/>
</dbReference>
<gene>
    <name evidence="5" type="ORF">COCNU_13G001910</name>
</gene>
<dbReference type="OrthoDB" id="786795at2759"/>
<organism evidence="5 6">
    <name type="scientific">Cocos nucifera</name>
    <name type="common">Coconut palm</name>
    <dbReference type="NCBI Taxonomy" id="13894"/>
    <lineage>
        <taxon>Eukaryota</taxon>
        <taxon>Viridiplantae</taxon>
        <taxon>Streptophyta</taxon>
        <taxon>Embryophyta</taxon>
        <taxon>Tracheophyta</taxon>
        <taxon>Spermatophyta</taxon>
        <taxon>Magnoliopsida</taxon>
        <taxon>Liliopsida</taxon>
        <taxon>Arecaceae</taxon>
        <taxon>Arecoideae</taxon>
        <taxon>Cocoseae</taxon>
        <taxon>Attaleinae</taxon>
        <taxon>Cocos</taxon>
    </lineage>
</organism>
<evidence type="ECO:0000313" key="6">
    <source>
        <dbReference type="Proteomes" id="UP000797356"/>
    </source>
</evidence>